<dbReference type="PROSITE" id="PS00108">
    <property type="entry name" value="PROTEIN_KINASE_ST"/>
    <property type="match status" value="1"/>
</dbReference>
<dbReference type="GO" id="GO:0004674">
    <property type="term" value="F:protein serine/threonine kinase activity"/>
    <property type="evidence" value="ECO:0007669"/>
    <property type="project" value="UniProtKB-KW"/>
</dbReference>
<evidence type="ECO:0000256" key="10">
    <source>
        <dbReference type="SAM" id="MobiDB-lite"/>
    </source>
</evidence>
<reference evidence="12" key="1">
    <citation type="submission" date="2022-02" db="EMBL/GenBank/DDBJ databases">
        <title>Atlantic sturgeon de novo genome assembly.</title>
        <authorList>
            <person name="Stock M."/>
            <person name="Klopp C."/>
            <person name="Guiguen Y."/>
            <person name="Cabau C."/>
            <person name="Parinello H."/>
            <person name="Santidrian Yebra-Pimentel E."/>
            <person name="Kuhl H."/>
            <person name="Dirks R.P."/>
            <person name="Guessner J."/>
            <person name="Wuertz S."/>
            <person name="Du K."/>
            <person name="Schartl M."/>
        </authorList>
    </citation>
    <scope>NUCLEOTIDE SEQUENCE</scope>
    <source>
        <strain evidence="12">STURGEONOMICS-FGT-2020</strain>
        <tissue evidence="12">Whole blood</tissue>
    </source>
</reference>
<dbReference type="PANTHER" id="PTHR22984:SF11">
    <property type="entry name" value="AURORA KINASE-RELATED"/>
    <property type="match status" value="1"/>
</dbReference>
<keyword evidence="13" id="KW-1185">Reference proteome</keyword>
<evidence type="ECO:0000259" key="11">
    <source>
        <dbReference type="PROSITE" id="PS50011"/>
    </source>
</evidence>
<dbReference type="GO" id="GO:0005524">
    <property type="term" value="F:ATP binding"/>
    <property type="evidence" value="ECO:0007669"/>
    <property type="project" value="UniProtKB-KW"/>
</dbReference>
<evidence type="ECO:0000256" key="7">
    <source>
        <dbReference type="ARBA" id="ARBA00022840"/>
    </source>
</evidence>
<dbReference type="InterPro" id="IPR011009">
    <property type="entry name" value="Kinase-like_dom_sf"/>
</dbReference>
<evidence type="ECO:0000256" key="1">
    <source>
        <dbReference type="ARBA" id="ARBA00005505"/>
    </source>
</evidence>
<evidence type="ECO:0000256" key="3">
    <source>
        <dbReference type="ARBA" id="ARBA00022527"/>
    </source>
</evidence>
<dbReference type="EMBL" id="JAGXEW010000036">
    <property type="protein sequence ID" value="KAK1154394.1"/>
    <property type="molecule type" value="Genomic_DNA"/>
</dbReference>
<keyword evidence="3" id="KW-0723">Serine/threonine-protein kinase</keyword>
<sequence>MIKQGIDTEVVETRMELREFNGRRRFYLSRMNKWKSKMLREKQQQEKSKGREETEVEGSARSKYEGLVRPGRSQIFRVPQERKERKRKVMFSKSIKSTNEETKKKRKMVSTTLPARAPAKRKGDPLKQGPSRKWGWVEEPEKSIPHRNGDSRPRPSNLGLTGSFLVLRSRQIFREPTVPLRSSPSSKNDQDNNTADFNHTAFPTSHCKLSAQGSRCRASRGEKEPFNNLYSMGSILGTGGYGWVLEGHRKSDGLPVAIKLIPREMANNWVEIPQEKGRLPLEVALLKLVGRAPAHPGVIELLEWFEQPDAILLVLERPHPCSDLFDFAHSQGGLLKEHTARNLMHQLVAALEHCHRRGVLHRDVKPENILVKTDTESLKLIDFGCGDLIQDSVYTEFAGTPQYAPPEWVLQQQYHALPATAWSLGVLLFDLVCGHLPFRKDKDIIRGVLNFNKGVSKECRNLIRRCLSHCPESRPSLEEILLHPWMK</sequence>
<gene>
    <name evidence="12" type="primary">pim2</name>
    <name evidence="12" type="ORF">AOXY_G28729</name>
</gene>
<evidence type="ECO:0000256" key="2">
    <source>
        <dbReference type="ARBA" id="ARBA00012513"/>
    </source>
</evidence>
<dbReference type="InterPro" id="IPR000719">
    <property type="entry name" value="Prot_kinase_dom"/>
</dbReference>
<dbReference type="SUPFAM" id="SSF56112">
    <property type="entry name" value="Protein kinase-like (PK-like)"/>
    <property type="match status" value="1"/>
</dbReference>
<dbReference type="Gene3D" id="1.10.510.10">
    <property type="entry name" value="Transferase(Phosphotransferase) domain 1"/>
    <property type="match status" value="1"/>
</dbReference>
<comment type="catalytic activity">
    <reaction evidence="9">
        <text>L-seryl-[protein] + ATP = O-phospho-L-seryl-[protein] + ADP + H(+)</text>
        <dbReference type="Rhea" id="RHEA:17989"/>
        <dbReference type="Rhea" id="RHEA-COMP:9863"/>
        <dbReference type="Rhea" id="RHEA-COMP:11604"/>
        <dbReference type="ChEBI" id="CHEBI:15378"/>
        <dbReference type="ChEBI" id="CHEBI:29999"/>
        <dbReference type="ChEBI" id="CHEBI:30616"/>
        <dbReference type="ChEBI" id="CHEBI:83421"/>
        <dbReference type="ChEBI" id="CHEBI:456216"/>
        <dbReference type="EC" id="2.7.11.1"/>
    </reaction>
</comment>
<protein>
    <recommendedName>
        <fullName evidence="2">non-specific serine/threonine protein kinase</fullName>
        <ecNumber evidence="2">2.7.11.1</ecNumber>
    </recommendedName>
</protein>
<accession>A0AAD8CMM0</accession>
<evidence type="ECO:0000313" key="12">
    <source>
        <dbReference type="EMBL" id="KAK1154394.1"/>
    </source>
</evidence>
<keyword evidence="5" id="KW-0547">Nucleotide-binding</keyword>
<dbReference type="PANTHER" id="PTHR22984">
    <property type="entry name" value="SERINE/THREONINE-PROTEIN KINASE PIM"/>
    <property type="match status" value="1"/>
</dbReference>
<dbReference type="GO" id="GO:0007346">
    <property type="term" value="P:regulation of mitotic cell cycle"/>
    <property type="evidence" value="ECO:0007669"/>
    <property type="project" value="TreeGrafter"/>
</dbReference>
<evidence type="ECO:0000313" key="13">
    <source>
        <dbReference type="Proteomes" id="UP001230051"/>
    </source>
</evidence>
<comment type="catalytic activity">
    <reaction evidence="8">
        <text>L-threonyl-[protein] + ATP = O-phospho-L-threonyl-[protein] + ADP + H(+)</text>
        <dbReference type="Rhea" id="RHEA:46608"/>
        <dbReference type="Rhea" id="RHEA-COMP:11060"/>
        <dbReference type="Rhea" id="RHEA-COMP:11605"/>
        <dbReference type="ChEBI" id="CHEBI:15378"/>
        <dbReference type="ChEBI" id="CHEBI:30013"/>
        <dbReference type="ChEBI" id="CHEBI:30616"/>
        <dbReference type="ChEBI" id="CHEBI:61977"/>
        <dbReference type="ChEBI" id="CHEBI:456216"/>
        <dbReference type="EC" id="2.7.11.1"/>
    </reaction>
</comment>
<dbReference type="Gene3D" id="3.30.200.20">
    <property type="entry name" value="Phosphorylase Kinase, domain 1"/>
    <property type="match status" value="1"/>
</dbReference>
<dbReference type="InterPro" id="IPR051138">
    <property type="entry name" value="PIM_Ser/Thr_kinase"/>
</dbReference>
<dbReference type="EC" id="2.7.11.1" evidence="2"/>
<comment type="similarity">
    <text evidence="1">Belongs to the protein kinase superfamily. CAMK Ser/Thr protein kinase family. PIM subfamily.</text>
</comment>
<dbReference type="PROSITE" id="PS50011">
    <property type="entry name" value="PROTEIN_KINASE_DOM"/>
    <property type="match status" value="1"/>
</dbReference>
<evidence type="ECO:0000256" key="6">
    <source>
        <dbReference type="ARBA" id="ARBA00022777"/>
    </source>
</evidence>
<dbReference type="SMART" id="SM00220">
    <property type="entry name" value="S_TKc"/>
    <property type="match status" value="1"/>
</dbReference>
<evidence type="ECO:0000256" key="4">
    <source>
        <dbReference type="ARBA" id="ARBA00022679"/>
    </source>
</evidence>
<feature type="compositionally biased region" description="Basic and acidic residues" evidence="10">
    <location>
        <begin position="135"/>
        <end position="153"/>
    </location>
</feature>
<keyword evidence="4" id="KW-0808">Transferase</keyword>
<organism evidence="12 13">
    <name type="scientific">Acipenser oxyrinchus oxyrinchus</name>
    <dbReference type="NCBI Taxonomy" id="40147"/>
    <lineage>
        <taxon>Eukaryota</taxon>
        <taxon>Metazoa</taxon>
        <taxon>Chordata</taxon>
        <taxon>Craniata</taxon>
        <taxon>Vertebrata</taxon>
        <taxon>Euteleostomi</taxon>
        <taxon>Actinopterygii</taxon>
        <taxon>Chondrostei</taxon>
        <taxon>Acipenseriformes</taxon>
        <taxon>Acipenseridae</taxon>
        <taxon>Acipenser</taxon>
    </lineage>
</organism>
<feature type="domain" description="Protein kinase" evidence="11">
    <location>
        <begin position="230"/>
        <end position="486"/>
    </location>
</feature>
<evidence type="ECO:0000256" key="5">
    <source>
        <dbReference type="ARBA" id="ARBA00022741"/>
    </source>
</evidence>
<name>A0AAD8CMM0_ACIOX</name>
<dbReference type="AlphaFoldDB" id="A0AAD8CMM0"/>
<keyword evidence="7" id="KW-0067">ATP-binding</keyword>
<comment type="caution">
    <text evidence="12">The sequence shown here is derived from an EMBL/GenBank/DDBJ whole genome shotgun (WGS) entry which is preliminary data.</text>
</comment>
<dbReference type="GO" id="GO:0043066">
    <property type="term" value="P:negative regulation of apoptotic process"/>
    <property type="evidence" value="ECO:0007669"/>
    <property type="project" value="TreeGrafter"/>
</dbReference>
<dbReference type="InterPro" id="IPR008271">
    <property type="entry name" value="Ser/Thr_kinase_AS"/>
</dbReference>
<feature type="region of interest" description="Disordered" evidence="10">
    <location>
        <begin position="36"/>
        <end position="159"/>
    </location>
</feature>
<keyword evidence="6 12" id="KW-0418">Kinase</keyword>
<dbReference type="GO" id="GO:0005737">
    <property type="term" value="C:cytoplasm"/>
    <property type="evidence" value="ECO:0007669"/>
    <property type="project" value="TreeGrafter"/>
</dbReference>
<feature type="compositionally biased region" description="Basic and acidic residues" evidence="10">
    <location>
        <begin position="38"/>
        <end position="66"/>
    </location>
</feature>
<dbReference type="Proteomes" id="UP001230051">
    <property type="component" value="Unassembled WGS sequence"/>
</dbReference>
<proteinExistence type="inferred from homology"/>
<evidence type="ECO:0000256" key="8">
    <source>
        <dbReference type="ARBA" id="ARBA00047899"/>
    </source>
</evidence>
<dbReference type="Pfam" id="PF00069">
    <property type="entry name" value="Pkinase"/>
    <property type="match status" value="1"/>
</dbReference>
<evidence type="ECO:0000256" key="9">
    <source>
        <dbReference type="ARBA" id="ARBA00048679"/>
    </source>
</evidence>